<feature type="binding site" evidence="7">
    <location>
        <position position="16"/>
    </location>
    <ligand>
        <name>ATP</name>
        <dbReference type="ChEBI" id="CHEBI:30616"/>
    </ligand>
</feature>
<feature type="binding site" evidence="7">
    <location>
        <position position="311"/>
    </location>
    <ligand>
        <name>ADP</name>
        <dbReference type="ChEBI" id="CHEBI:456216"/>
    </ligand>
</feature>
<comment type="catalytic activity">
    <reaction evidence="7">
        <text>glycerol + ATP = sn-glycerol 3-phosphate + ADP + H(+)</text>
        <dbReference type="Rhea" id="RHEA:21644"/>
        <dbReference type="ChEBI" id="CHEBI:15378"/>
        <dbReference type="ChEBI" id="CHEBI:17754"/>
        <dbReference type="ChEBI" id="CHEBI:30616"/>
        <dbReference type="ChEBI" id="CHEBI:57597"/>
        <dbReference type="ChEBI" id="CHEBI:456216"/>
        <dbReference type="EC" id="2.7.1.30"/>
    </reaction>
</comment>
<feature type="binding site" evidence="7">
    <location>
        <position position="84"/>
    </location>
    <ligand>
        <name>sn-glycerol 3-phosphate</name>
        <dbReference type="ChEBI" id="CHEBI:57597"/>
    </ligand>
</feature>
<dbReference type="Pfam" id="PF00370">
    <property type="entry name" value="FGGY_N"/>
    <property type="match status" value="1"/>
</dbReference>
<evidence type="ECO:0000256" key="2">
    <source>
        <dbReference type="ARBA" id="ARBA00022679"/>
    </source>
</evidence>
<feature type="domain" description="Carbohydrate kinase FGGY C-terminal" evidence="10">
    <location>
        <begin position="263"/>
        <end position="451"/>
    </location>
</feature>
<feature type="binding site" evidence="7">
    <location>
        <position position="412"/>
    </location>
    <ligand>
        <name>ADP</name>
        <dbReference type="ChEBI" id="CHEBI:456216"/>
    </ligand>
</feature>
<feature type="binding site" evidence="7">
    <location>
        <position position="416"/>
    </location>
    <ligand>
        <name>ADP</name>
        <dbReference type="ChEBI" id="CHEBI:456216"/>
    </ligand>
</feature>
<feature type="binding site" evidence="7">
    <location>
        <position position="247"/>
    </location>
    <ligand>
        <name>glycerol</name>
        <dbReference type="ChEBI" id="CHEBI:17754"/>
    </ligand>
</feature>
<feature type="binding site" evidence="7">
    <location>
        <position position="311"/>
    </location>
    <ligand>
        <name>ATP</name>
        <dbReference type="ChEBI" id="CHEBI:30616"/>
    </ligand>
</feature>
<evidence type="ECO:0000256" key="1">
    <source>
        <dbReference type="ARBA" id="ARBA00009156"/>
    </source>
</evidence>
<evidence type="ECO:0000256" key="8">
    <source>
        <dbReference type="RuleBase" id="RU003733"/>
    </source>
</evidence>
<dbReference type="InterPro" id="IPR005999">
    <property type="entry name" value="Glycerol_kin"/>
</dbReference>
<dbReference type="EMBL" id="JBHSAP010000009">
    <property type="protein sequence ID" value="MFC4076472.1"/>
    <property type="molecule type" value="Genomic_DNA"/>
</dbReference>
<dbReference type="GO" id="GO:0004370">
    <property type="term" value="F:glycerol kinase activity"/>
    <property type="evidence" value="ECO:0007669"/>
    <property type="project" value="UniProtKB-EC"/>
</dbReference>
<comment type="activity regulation">
    <text evidence="7">Activated by phosphorylation and inhibited by fructose 1,6-bisphosphate (FBP).</text>
</comment>
<dbReference type="PROSITE" id="PS00445">
    <property type="entry name" value="FGGY_KINASES_2"/>
    <property type="match status" value="1"/>
</dbReference>
<evidence type="ECO:0000256" key="7">
    <source>
        <dbReference type="HAMAP-Rule" id="MF_00186"/>
    </source>
</evidence>
<feature type="binding site" evidence="7">
    <location>
        <position position="136"/>
    </location>
    <ligand>
        <name>glycerol</name>
        <dbReference type="ChEBI" id="CHEBI:17754"/>
    </ligand>
</feature>
<dbReference type="RefSeq" id="WP_380703448.1">
    <property type="nucleotide sequence ID" value="NZ_JBHSAP010000009.1"/>
</dbReference>
<gene>
    <name evidence="7 11" type="primary">glpK</name>
    <name evidence="11" type="ORF">ACFOUO_06570</name>
</gene>
<proteinExistence type="inferred from homology"/>
<evidence type="ECO:0000256" key="6">
    <source>
        <dbReference type="ARBA" id="ARBA00022840"/>
    </source>
</evidence>
<protein>
    <recommendedName>
        <fullName evidence="7">Glycerol kinase</fullName>
        <ecNumber evidence="7">2.7.1.30</ecNumber>
    </recommendedName>
    <alternativeName>
        <fullName evidence="7">ATP:glycerol 3-phosphotransferase</fullName>
    </alternativeName>
    <alternativeName>
        <fullName evidence="7">Glycerokinase</fullName>
        <shortName evidence="7">GK</shortName>
    </alternativeName>
</protein>
<dbReference type="NCBIfam" id="TIGR01311">
    <property type="entry name" value="glycerol_kin"/>
    <property type="match status" value="1"/>
</dbReference>
<dbReference type="InterPro" id="IPR043129">
    <property type="entry name" value="ATPase_NBD"/>
</dbReference>
<organism evidence="11 12">
    <name type="scientific">Salinithrix halophila</name>
    <dbReference type="NCBI Taxonomy" id="1485204"/>
    <lineage>
        <taxon>Bacteria</taxon>
        <taxon>Bacillati</taxon>
        <taxon>Bacillota</taxon>
        <taxon>Bacilli</taxon>
        <taxon>Bacillales</taxon>
        <taxon>Thermoactinomycetaceae</taxon>
        <taxon>Salinithrix</taxon>
    </lineage>
</organism>
<comment type="pathway">
    <text evidence="7">Polyol metabolism; glycerol degradation via glycerol kinase pathway; sn-glycerol 3-phosphate from glycerol: step 1/1.</text>
</comment>
<comment type="caution">
    <text evidence="11">The sequence shown here is derived from an EMBL/GenBank/DDBJ whole genome shotgun (WGS) entry which is preliminary data.</text>
</comment>
<evidence type="ECO:0000256" key="5">
    <source>
        <dbReference type="ARBA" id="ARBA00022798"/>
    </source>
</evidence>
<feature type="binding site" evidence="7">
    <location>
        <position position="412"/>
    </location>
    <ligand>
        <name>ATP</name>
        <dbReference type="ChEBI" id="CHEBI:30616"/>
    </ligand>
</feature>
<feature type="binding site" evidence="7">
    <location>
        <position position="14"/>
    </location>
    <ligand>
        <name>ATP</name>
        <dbReference type="ChEBI" id="CHEBI:30616"/>
    </ligand>
</feature>
<dbReference type="InterPro" id="IPR000577">
    <property type="entry name" value="Carb_kinase_FGGY"/>
</dbReference>
<feature type="binding site" evidence="7">
    <location>
        <position position="315"/>
    </location>
    <ligand>
        <name>ATP</name>
        <dbReference type="ChEBI" id="CHEBI:30616"/>
    </ligand>
</feature>
<dbReference type="PIRSF" id="PIRSF000538">
    <property type="entry name" value="GlpK"/>
    <property type="match status" value="1"/>
</dbReference>
<comment type="function">
    <text evidence="7">Key enzyme in the regulation of glycerol uptake and metabolism. Catalyzes the phosphorylation of glycerol to yield sn-glycerol 3-phosphate.</text>
</comment>
<dbReference type="NCBIfam" id="NF000756">
    <property type="entry name" value="PRK00047.1"/>
    <property type="match status" value="1"/>
</dbReference>
<evidence type="ECO:0000259" key="10">
    <source>
        <dbReference type="Pfam" id="PF02782"/>
    </source>
</evidence>
<feature type="binding site" evidence="7">
    <location>
        <position position="14"/>
    </location>
    <ligand>
        <name>sn-glycerol 3-phosphate</name>
        <dbReference type="ChEBI" id="CHEBI:57597"/>
    </ligand>
</feature>
<evidence type="ECO:0000313" key="11">
    <source>
        <dbReference type="EMBL" id="MFC4076472.1"/>
    </source>
</evidence>
<dbReference type="InterPro" id="IPR018485">
    <property type="entry name" value="FGGY_C"/>
</dbReference>
<comment type="similarity">
    <text evidence="1 7 8">Belongs to the FGGY kinase family.</text>
</comment>
<keyword evidence="3 7" id="KW-0547">Nucleotide-binding</keyword>
<dbReference type="SUPFAM" id="SSF53067">
    <property type="entry name" value="Actin-like ATPase domain"/>
    <property type="match status" value="2"/>
</dbReference>
<dbReference type="InterPro" id="IPR018483">
    <property type="entry name" value="Carb_kinase_FGGY_CS"/>
</dbReference>
<dbReference type="PANTHER" id="PTHR10196:SF69">
    <property type="entry name" value="GLYCEROL KINASE"/>
    <property type="match status" value="1"/>
</dbReference>
<evidence type="ECO:0000259" key="9">
    <source>
        <dbReference type="Pfam" id="PF00370"/>
    </source>
</evidence>
<dbReference type="HAMAP" id="MF_00186">
    <property type="entry name" value="Glycerol_kin"/>
    <property type="match status" value="1"/>
</dbReference>
<evidence type="ECO:0000256" key="3">
    <source>
        <dbReference type="ARBA" id="ARBA00022741"/>
    </source>
</evidence>
<feature type="binding site" evidence="7">
    <location>
        <position position="15"/>
    </location>
    <ligand>
        <name>ATP</name>
        <dbReference type="ChEBI" id="CHEBI:30616"/>
    </ligand>
</feature>
<evidence type="ECO:0000313" key="12">
    <source>
        <dbReference type="Proteomes" id="UP001595843"/>
    </source>
</evidence>
<accession>A0ABV8JC27</accession>
<reference evidence="12" key="1">
    <citation type="journal article" date="2019" name="Int. J. Syst. Evol. Microbiol.">
        <title>The Global Catalogue of Microorganisms (GCM) 10K type strain sequencing project: providing services to taxonomists for standard genome sequencing and annotation.</title>
        <authorList>
            <consortium name="The Broad Institute Genomics Platform"/>
            <consortium name="The Broad Institute Genome Sequencing Center for Infectious Disease"/>
            <person name="Wu L."/>
            <person name="Ma J."/>
        </authorList>
    </citation>
    <scope>NUCLEOTIDE SEQUENCE [LARGE SCALE GENOMIC DNA]</scope>
    <source>
        <strain evidence="12">IBRC-M 10813</strain>
    </source>
</reference>
<comment type="subunit">
    <text evidence="7">Homotetramer and homodimer (in equilibrium).</text>
</comment>
<feature type="binding site" evidence="7">
    <location>
        <position position="136"/>
    </location>
    <ligand>
        <name>sn-glycerol 3-phosphate</name>
        <dbReference type="ChEBI" id="CHEBI:57597"/>
    </ligand>
</feature>
<keyword evidence="12" id="KW-1185">Reference proteome</keyword>
<feature type="binding site" evidence="7">
    <location>
        <position position="84"/>
    </location>
    <ligand>
        <name>glycerol</name>
        <dbReference type="ChEBI" id="CHEBI:17754"/>
    </ligand>
</feature>
<evidence type="ECO:0000256" key="4">
    <source>
        <dbReference type="ARBA" id="ARBA00022777"/>
    </source>
</evidence>
<dbReference type="EC" id="2.7.1.30" evidence="7"/>
<feature type="binding site" evidence="7">
    <location>
        <position position="85"/>
    </location>
    <ligand>
        <name>sn-glycerol 3-phosphate</name>
        <dbReference type="ChEBI" id="CHEBI:57597"/>
    </ligand>
</feature>
<keyword evidence="2 7" id="KW-0808">Transferase</keyword>
<comment type="caution">
    <text evidence="7">Lacks conserved residue(s) required for the propagation of feature annotation.</text>
</comment>
<dbReference type="Pfam" id="PF02782">
    <property type="entry name" value="FGGY_C"/>
    <property type="match status" value="1"/>
</dbReference>
<feature type="binding site" evidence="7">
    <location>
        <position position="246"/>
    </location>
    <ligand>
        <name>glycerol</name>
        <dbReference type="ChEBI" id="CHEBI:17754"/>
    </ligand>
</feature>
<keyword evidence="4 7" id="KW-0418">Kinase</keyword>
<dbReference type="Gene3D" id="3.30.420.40">
    <property type="match status" value="2"/>
</dbReference>
<dbReference type="Proteomes" id="UP001595843">
    <property type="component" value="Unassembled WGS sequence"/>
</dbReference>
<sequence>MSKEMFMLAIDQGTTSTRAILFDRKGEVKGVFQREFTQLFPKPGWVEHDAEEIWQSVLDVLEGVFKQNGIQPDQVAGIGITNQRETTVVWDKDTGKPIHNAIVWQSRQTADICEDLKSRGLESAFRQKTGLVVDAYFSGTKVKWILDHVNGAREKAEKGDLLFGTIDTWLIWKLTGGKVHVTDYTNASRTLMYNIHELDWDKELLEALHVPRSMLPEVAPSSKVYGHTEKEVFYGLSVPIAGAAGDQQSALFGQACFDSGMAKNTYGTGCFMLMNTGERAVPSSHGLLTTIAWGVDGKVEYALEGSIFIAGAAIQWLRDGLQILEKASDSEAYAQRLSSNEGVYLVPAFVGLGAPYWDQEARGAIFGLTRGTGRDHFARAALESLAYQTKDVLTAMEQDSGIHLQQLNVDGGAAMNRFLMQFQADILDVDVKRPVVNETTALGAAYLAGLAVGYWDSKEKIRENWAIDAEFTPTMEEKERHVLYQGWKDAVSRTMSRSEVKI</sequence>
<feature type="binding site" evidence="7">
    <location>
        <position position="268"/>
    </location>
    <ligand>
        <name>ATP</name>
        <dbReference type="ChEBI" id="CHEBI:30616"/>
    </ligand>
</feature>
<feature type="domain" description="Carbohydrate kinase FGGY N-terminal" evidence="9">
    <location>
        <begin position="7"/>
        <end position="253"/>
    </location>
</feature>
<feature type="binding site" evidence="7">
    <location>
        <position position="14"/>
    </location>
    <ligand>
        <name>ADP</name>
        <dbReference type="ChEBI" id="CHEBI:456216"/>
    </ligand>
</feature>
<keyword evidence="6 7" id="KW-0067">ATP-binding</keyword>
<dbReference type="PROSITE" id="PS00933">
    <property type="entry name" value="FGGY_KINASES_1"/>
    <property type="match status" value="1"/>
</dbReference>
<feature type="binding site" evidence="7">
    <location>
        <position position="85"/>
    </location>
    <ligand>
        <name>glycerol</name>
        <dbReference type="ChEBI" id="CHEBI:17754"/>
    </ligand>
</feature>
<keyword evidence="5 7" id="KW-0319">Glycerol metabolism</keyword>
<feature type="binding site" evidence="7">
    <location>
        <position position="268"/>
    </location>
    <ligand>
        <name>ADP</name>
        <dbReference type="ChEBI" id="CHEBI:456216"/>
    </ligand>
</feature>
<feature type="binding site" evidence="7">
    <location>
        <position position="18"/>
    </location>
    <ligand>
        <name>ADP</name>
        <dbReference type="ChEBI" id="CHEBI:456216"/>
    </ligand>
</feature>
<dbReference type="CDD" id="cd07786">
    <property type="entry name" value="FGGY_EcGK_like"/>
    <property type="match status" value="1"/>
</dbReference>
<dbReference type="PANTHER" id="PTHR10196">
    <property type="entry name" value="SUGAR KINASE"/>
    <property type="match status" value="1"/>
</dbReference>
<name>A0ABV8JC27_9BACL</name>
<dbReference type="InterPro" id="IPR018484">
    <property type="entry name" value="FGGY_N"/>
</dbReference>
<feature type="binding site" evidence="7">
    <location>
        <position position="246"/>
    </location>
    <ligand>
        <name>sn-glycerol 3-phosphate</name>
        <dbReference type="ChEBI" id="CHEBI:57597"/>
    </ligand>
</feature>